<evidence type="ECO:0000256" key="2">
    <source>
        <dbReference type="ARBA" id="ARBA00007907"/>
    </source>
</evidence>
<dbReference type="Pfam" id="PF21948">
    <property type="entry name" value="LplA-B_cat"/>
    <property type="match status" value="1"/>
</dbReference>
<dbReference type="SUPFAM" id="SSF55681">
    <property type="entry name" value="Class II aaRS and biotin synthetases"/>
    <property type="match status" value="1"/>
</dbReference>
<dbReference type="PROSITE" id="PS51733">
    <property type="entry name" value="BPL_LPL_CATALYTIC"/>
    <property type="match status" value="1"/>
</dbReference>
<dbReference type="EC" id="2.3.1.181" evidence="3"/>
<evidence type="ECO:0000313" key="7">
    <source>
        <dbReference type="EMBL" id="KAK8155992.1"/>
    </source>
</evidence>
<keyword evidence="4" id="KW-0808">Transferase</keyword>
<comment type="similarity">
    <text evidence="2">Belongs to the LipB family.</text>
</comment>
<dbReference type="EMBL" id="JBBWUH010000010">
    <property type="protein sequence ID" value="KAK8155992.1"/>
    <property type="molecule type" value="Genomic_DNA"/>
</dbReference>
<sequence length="248" mass="27587">TPVSMRLGHLRLVKPERLWRYRTVSEIQDKAVSRYLAAKADSSLTPPNPTIISWESKPVYTCGRREIGTVSEEAQKALRMNGEADFEEALRGGQTTFHGPGQLVAYPIIDLRRHKISPRDYVCLLEKSVIDTCAEFGVSAMTTDNTGVWTSPEDKICAVGLHMRRNITSHGIGLNVTTNLWWFNRIVACGLPGTRTTSLGQQTLGPVSVDDVAHAFVDNFAKRLGIDGVDQMDNEDEYMNYISSSVEK</sequence>
<protein>
    <recommendedName>
        <fullName evidence="3">lipoyl(octanoyl) transferase</fullName>
        <ecNumber evidence="3">2.3.1.181</ecNumber>
    </recommendedName>
</protein>
<dbReference type="NCBIfam" id="TIGR00214">
    <property type="entry name" value="lipB"/>
    <property type="match status" value="1"/>
</dbReference>
<name>A0ABR1XIL9_9PEZI</name>
<proteinExistence type="inferred from homology"/>
<comment type="pathway">
    <text evidence="1">Protein modification; protein lipoylation via endogenous pathway; protein N(6)-(lipoyl)lysine from octanoyl-[acyl-carrier-protein]: step 1/2.</text>
</comment>
<evidence type="ECO:0000256" key="3">
    <source>
        <dbReference type="ARBA" id="ARBA00012334"/>
    </source>
</evidence>
<feature type="domain" description="BPL/LPL catalytic" evidence="6">
    <location>
        <begin position="45"/>
        <end position="228"/>
    </location>
</feature>
<dbReference type="PANTHER" id="PTHR10993">
    <property type="entry name" value="OCTANOYLTRANSFERASE"/>
    <property type="match status" value="1"/>
</dbReference>
<dbReference type="InterPro" id="IPR045864">
    <property type="entry name" value="aa-tRNA-synth_II/BPL/LPL"/>
</dbReference>
<dbReference type="CDD" id="cd16444">
    <property type="entry name" value="LipB"/>
    <property type="match status" value="1"/>
</dbReference>
<comment type="caution">
    <text evidence="7">The sequence shown here is derived from an EMBL/GenBank/DDBJ whole genome shotgun (WGS) entry which is preliminary data.</text>
</comment>
<keyword evidence="8" id="KW-1185">Reference proteome</keyword>
<dbReference type="InterPro" id="IPR004143">
    <property type="entry name" value="BPL_LPL_catalytic"/>
</dbReference>
<reference evidence="7 8" key="1">
    <citation type="journal article" date="2022" name="G3 (Bethesda)">
        <title>Enemy or ally: a genomic approach to elucidate the lifestyle of Phyllosticta citrichinaensis.</title>
        <authorList>
            <person name="Buijs V.A."/>
            <person name="Groenewald J.Z."/>
            <person name="Haridas S."/>
            <person name="LaButti K.M."/>
            <person name="Lipzen A."/>
            <person name="Martin F.M."/>
            <person name="Barry K."/>
            <person name="Grigoriev I.V."/>
            <person name="Crous P.W."/>
            <person name="Seidl M.F."/>
        </authorList>
    </citation>
    <scope>NUCLEOTIDE SEQUENCE [LARGE SCALE GENOMIC DNA]</scope>
    <source>
        <strain evidence="7 8">CBS 129764</strain>
    </source>
</reference>
<organism evidence="7 8">
    <name type="scientific">Phyllosticta citrichinensis</name>
    <dbReference type="NCBI Taxonomy" id="1130410"/>
    <lineage>
        <taxon>Eukaryota</taxon>
        <taxon>Fungi</taxon>
        <taxon>Dikarya</taxon>
        <taxon>Ascomycota</taxon>
        <taxon>Pezizomycotina</taxon>
        <taxon>Dothideomycetes</taxon>
        <taxon>Dothideomycetes incertae sedis</taxon>
        <taxon>Botryosphaeriales</taxon>
        <taxon>Phyllostictaceae</taxon>
        <taxon>Phyllosticta</taxon>
    </lineage>
</organism>
<evidence type="ECO:0000313" key="8">
    <source>
        <dbReference type="Proteomes" id="UP001456524"/>
    </source>
</evidence>
<dbReference type="InterPro" id="IPR000544">
    <property type="entry name" value="Octanoyltransferase"/>
</dbReference>
<evidence type="ECO:0000256" key="1">
    <source>
        <dbReference type="ARBA" id="ARBA00004821"/>
    </source>
</evidence>
<evidence type="ECO:0000256" key="4">
    <source>
        <dbReference type="ARBA" id="ARBA00022679"/>
    </source>
</evidence>
<dbReference type="Proteomes" id="UP001456524">
    <property type="component" value="Unassembled WGS sequence"/>
</dbReference>
<feature type="non-terminal residue" evidence="7">
    <location>
        <position position="1"/>
    </location>
</feature>
<dbReference type="Gene3D" id="3.30.930.10">
    <property type="entry name" value="Bira Bifunctional Protein, Domain 2"/>
    <property type="match status" value="1"/>
</dbReference>
<evidence type="ECO:0000259" key="6">
    <source>
        <dbReference type="PROSITE" id="PS51733"/>
    </source>
</evidence>
<accession>A0ABR1XIL9</accession>
<evidence type="ECO:0000256" key="5">
    <source>
        <dbReference type="ARBA" id="ARBA00023315"/>
    </source>
</evidence>
<dbReference type="PIRSF" id="PIRSF016262">
    <property type="entry name" value="LPLase"/>
    <property type="match status" value="1"/>
</dbReference>
<gene>
    <name evidence="7" type="ORF">IWX90DRAFT_391960</name>
</gene>
<dbReference type="InterPro" id="IPR020605">
    <property type="entry name" value="Octanoyltransferase_CS"/>
</dbReference>
<keyword evidence="5" id="KW-0012">Acyltransferase</keyword>
<dbReference type="PANTHER" id="PTHR10993:SF7">
    <property type="entry name" value="LIPOYLTRANSFERASE 2, MITOCHONDRIAL-RELATED"/>
    <property type="match status" value="1"/>
</dbReference>
<dbReference type="PROSITE" id="PS01313">
    <property type="entry name" value="LIPB"/>
    <property type="match status" value="1"/>
</dbReference>